<feature type="region of interest" description="Disordered" evidence="10">
    <location>
        <begin position="1071"/>
        <end position="1117"/>
    </location>
</feature>
<comment type="function">
    <text evidence="7 9">DNA-dependent RNA polymerase catalyzes the transcription of DNA into RNA using the four ribonucleoside triphosphates as substrates.</text>
</comment>
<keyword evidence="2 7" id="KW-0240">DNA-directed RNA polymerase</keyword>
<evidence type="ECO:0000259" key="15">
    <source>
        <dbReference type="Pfam" id="PF04565"/>
    </source>
</evidence>
<keyword evidence="17" id="KW-0934">Plastid</keyword>
<evidence type="ECO:0000256" key="1">
    <source>
        <dbReference type="ARBA" id="ARBA00006835"/>
    </source>
</evidence>
<comment type="subcellular location">
    <subcellularLocation>
        <location evidence="7">Plastid</location>
        <location evidence="7">Chloroplast</location>
    </subcellularLocation>
</comment>
<dbReference type="Pfam" id="PF10385">
    <property type="entry name" value="RNA_pol_Rpb2_45"/>
    <property type="match status" value="1"/>
</dbReference>
<comment type="subunit">
    <text evidence="7 9">In plastids the minimal PEP RNA polymerase catalytic core is composed of four subunits: alpha, beta, beta', and beta''. When a (nuclear-encoded) sigma factor is associated with the core the holoenzyme is formed, which can initiate transcription.</text>
</comment>
<evidence type="ECO:0000313" key="19">
    <source>
        <dbReference type="EMBL" id="BBA18742.1"/>
    </source>
</evidence>
<dbReference type="GO" id="GO:0000428">
    <property type="term" value="C:DNA-directed RNA polymerase complex"/>
    <property type="evidence" value="ECO:0007669"/>
    <property type="project" value="UniProtKB-KW"/>
</dbReference>
<reference evidence="17" key="1">
    <citation type="submission" date="2017-05" db="EMBL/GenBank/DDBJ databases">
        <title>Chloroplast genome sequences of Heterosigma akashiwo, a bloom-forming raphidophyte.</title>
        <authorList>
            <person name="Ueki S."/>
        </authorList>
    </citation>
    <scope>NUCLEOTIDE SEQUENCE</scope>
    <source>
        <strain evidence="18">CCAP934/4</strain>
        <strain evidence="19">CCMP3374</strain>
        <strain evidence="17">EHUSP01</strain>
    </source>
</reference>
<evidence type="ECO:0000259" key="16">
    <source>
        <dbReference type="Pfam" id="PF10385"/>
    </source>
</evidence>
<feature type="domain" description="RNA polymerase Rpb2" evidence="15">
    <location>
        <begin position="359"/>
        <end position="426"/>
    </location>
</feature>
<dbReference type="InterPro" id="IPR007121">
    <property type="entry name" value="RNA_pol_bsu_CS"/>
</dbReference>
<dbReference type="Pfam" id="PF00562">
    <property type="entry name" value="RNA_pol_Rpb2_6"/>
    <property type="match status" value="1"/>
</dbReference>
<feature type="domain" description="RNA polymerase beta subunit protrusion" evidence="14">
    <location>
        <begin position="62"/>
        <end position="343"/>
    </location>
</feature>
<dbReference type="GO" id="GO:0006351">
    <property type="term" value="P:DNA-templated transcription"/>
    <property type="evidence" value="ECO:0007669"/>
    <property type="project" value="UniProtKB-UniRule"/>
</dbReference>
<evidence type="ECO:0000256" key="3">
    <source>
        <dbReference type="ARBA" id="ARBA00022679"/>
    </source>
</evidence>
<dbReference type="InterPro" id="IPR007642">
    <property type="entry name" value="RNA_pol_Rpb2_2"/>
</dbReference>
<evidence type="ECO:0000259" key="12">
    <source>
        <dbReference type="Pfam" id="PF04560"/>
    </source>
</evidence>
<dbReference type="InterPro" id="IPR015712">
    <property type="entry name" value="DNA-dir_RNA_pol_su2"/>
</dbReference>
<gene>
    <name evidence="7 17" type="primary">rpoB</name>
</gene>
<dbReference type="GO" id="GO:0032549">
    <property type="term" value="F:ribonucleoside binding"/>
    <property type="evidence" value="ECO:0007669"/>
    <property type="project" value="InterPro"/>
</dbReference>
<dbReference type="Gene3D" id="3.90.1110.10">
    <property type="entry name" value="RNA polymerase Rpb2, domain 2"/>
    <property type="match status" value="1"/>
</dbReference>
<evidence type="ECO:0000259" key="14">
    <source>
        <dbReference type="Pfam" id="PF04563"/>
    </source>
</evidence>
<proteinExistence type="inferred from homology"/>
<evidence type="ECO:0000313" key="18">
    <source>
        <dbReference type="EMBL" id="BBA18465.1"/>
    </source>
</evidence>
<dbReference type="EMBL" id="LC269922">
    <property type="protein sequence ID" value="BBA18742.1"/>
    <property type="molecule type" value="Genomic_DNA"/>
</dbReference>
<dbReference type="HAMAP" id="MF_01321">
    <property type="entry name" value="RNApol_bact_RpoB"/>
    <property type="match status" value="1"/>
</dbReference>
<dbReference type="InterPro" id="IPR007120">
    <property type="entry name" value="DNA-dir_RNAP_su2_dom"/>
</dbReference>
<comment type="similarity">
    <text evidence="1 7 8">Belongs to the RNA polymerase beta chain family.</text>
</comment>
<dbReference type="Pfam" id="PF04560">
    <property type="entry name" value="RNA_pol_Rpb2_7"/>
    <property type="match status" value="1"/>
</dbReference>
<feature type="domain" description="DNA-directed RNA polymerase subunit 2 hybrid-binding" evidence="11">
    <location>
        <begin position="565"/>
        <end position="964"/>
    </location>
</feature>
<feature type="compositionally biased region" description="Basic and acidic residues" evidence="10">
    <location>
        <begin position="1071"/>
        <end position="1101"/>
    </location>
</feature>
<dbReference type="InterPro" id="IPR019462">
    <property type="entry name" value="DNA-dir_RNA_pol_bsu_external_1"/>
</dbReference>
<feature type="domain" description="DNA-directed RNA polymerase beta subunit external 1" evidence="16">
    <location>
        <begin position="436"/>
        <end position="503"/>
    </location>
</feature>
<evidence type="ECO:0000259" key="13">
    <source>
        <dbReference type="Pfam" id="PF04561"/>
    </source>
</evidence>
<feature type="domain" description="RNA polymerase Rpb2" evidence="12">
    <location>
        <begin position="966"/>
        <end position="1040"/>
    </location>
</feature>
<dbReference type="Gene3D" id="2.40.50.100">
    <property type="match status" value="1"/>
</dbReference>
<dbReference type="Gene3D" id="3.90.1100.10">
    <property type="match status" value="1"/>
</dbReference>
<evidence type="ECO:0000256" key="10">
    <source>
        <dbReference type="SAM" id="MobiDB-lite"/>
    </source>
</evidence>
<name>A0A224AEP4_HETAK</name>
<evidence type="ECO:0000256" key="5">
    <source>
        <dbReference type="ARBA" id="ARBA00023163"/>
    </source>
</evidence>
<dbReference type="Pfam" id="PF04563">
    <property type="entry name" value="RNA_pol_Rpb2_1"/>
    <property type="match status" value="1"/>
</dbReference>
<dbReference type="InterPro" id="IPR007644">
    <property type="entry name" value="RNA_pol_bsu_protrusion"/>
</dbReference>
<dbReference type="Pfam" id="PF04561">
    <property type="entry name" value="RNA_pol_Rpb2_2"/>
    <property type="match status" value="1"/>
</dbReference>
<dbReference type="GO" id="GO:0009507">
    <property type="term" value="C:chloroplast"/>
    <property type="evidence" value="ECO:0007669"/>
    <property type="project" value="UniProtKB-SubCell"/>
</dbReference>
<evidence type="ECO:0000256" key="4">
    <source>
        <dbReference type="ARBA" id="ARBA00022695"/>
    </source>
</evidence>
<keyword evidence="4 7" id="KW-0548">Nucleotidyltransferase</keyword>
<dbReference type="Pfam" id="PF04565">
    <property type="entry name" value="RNA_pol_Rpb2_3"/>
    <property type="match status" value="1"/>
</dbReference>
<dbReference type="InterPro" id="IPR037034">
    <property type="entry name" value="RNA_pol_Rpb2_2_sf"/>
</dbReference>
<dbReference type="PROSITE" id="PS01166">
    <property type="entry name" value="RNA_POL_BETA"/>
    <property type="match status" value="1"/>
</dbReference>
<dbReference type="InterPro" id="IPR007645">
    <property type="entry name" value="RNA_pol_Rpb2_3"/>
</dbReference>
<organism evidence="17">
    <name type="scientific">Heterosigma akashiwo</name>
    <name type="common">Chromophytic alga</name>
    <name type="synonym">Heterosigma carterae</name>
    <dbReference type="NCBI Taxonomy" id="2829"/>
    <lineage>
        <taxon>Eukaryota</taxon>
        <taxon>Sar</taxon>
        <taxon>Stramenopiles</taxon>
        <taxon>Ochrophyta</taxon>
        <taxon>Raphidophyceae</taxon>
        <taxon>Chattonellales</taxon>
        <taxon>Chattonellaceae</taxon>
        <taxon>Heterosigma</taxon>
    </lineage>
</organism>
<dbReference type="PANTHER" id="PTHR20856">
    <property type="entry name" value="DNA-DIRECTED RNA POLYMERASE I SUBUNIT 2"/>
    <property type="match status" value="1"/>
</dbReference>
<dbReference type="InterPro" id="IPR010243">
    <property type="entry name" value="RNA_pol_bsu_bac"/>
</dbReference>
<dbReference type="Gene3D" id="2.30.150.10">
    <property type="entry name" value="DNA-directed RNA polymerase, beta subunit, external 1 domain"/>
    <property type="match status" value="1"/>
</dbReference>
<keyword evidence="5 7" id="KW-0804">Transcription</keyword>
<dbReference type="Gene3D" id="2.40.270.10">
    <property type="entry name" value="DNA-directed RNA polymerase, subunit 2, domain 6"/>
    <property type="match status" value="1"/>
</dbReference>
<keyword evidence="3 7" id="KW-0808">Transferase</keyword>
<keyword evidence="17" id="KW-0150">Chloroplast</keyword>
<dbReference type="CDD" id="cd00653">
    <property type="entry name" value="RNA_pol_B_RPB2"/>
    <property type="match status" value="1"/>
</dbReference>
<dbReference type="NCBIfam" id="NF001616">
    <property type="entry name" value="PRK00405.1"/>
    <property type="match status" value="1"/>
</dbReference>
<evidence type="ECO:0000256" key="6">
    <source>
        <dbReference type="ARBA" id="ARBA00048552"/>
    </source>
</evidence>
<evidence type="ECO:0000256" key="9">
    <source>
        <dbReference type="RuleBase" id="RU363031"/>
    </source>
</evidence>
<dbReference type="EMBL" id="LC269920">
    <property type="protein sequence ID" value="BBA18465.1"/>
    <property type="molecule type" value="Genomic_DNA"/>
</dbReference>
<protein>
    <recommendedName>
        <fullName evidence="7">DNA-directed RNA polymerase subunit beta</fullName>
        <ecNumber evidence="7">2.7.7.6</ecNumber>
    </recommendedName>
    <alternativeName>
        <fullName evidence="7">PEP</fullName>
    </alternativeName>
    <alternativeName>
        <fullName evidence="7">Plastid-encoded RNA polymerase subunit beta</fullName>
        <shortName evidence="7">RNA polymerase subunit beta</shortName>
    </alternativeName>
</protein>
<dbReference type="InterPro" id="IPR007641">
    <property type="entry name" value="RNA_pol_Rpb2_7"/>
</dbReference>
<geneLocation type="chloroplast" evidence="17"/>
<dbReference type="EMBL" id="LC269919">
    <property type="protein sequence ID" value="BBA18326.1"/>
    <property type="molecule type" value="Genomic_DNA"/>
</dbReference>
<dbReference type="InterPro" id="IPR037033">
    <property type="entry name" value="DNA-dir_RNAP_su2_hyb_sf"/>
</dbReference>
<evidence type="ECO:0000256" key="2">
    <source>
        <dbReference type="ARBA" id="ARBA00022478"/>
    </source>
</evidence>
<evidence type="ECO:0000313" key="17">
    <source>
        <dbReference type="EMBL" id="BBA18326.1"/>
    </source>
</evidence>
<dbReference type="EC" id="2.7.7.6" evidence="7"/>
<dbReference type="SUPFAM" id="SSF64484">
    <property type="entry name" value="beta and beta-prime subunits of DNA dependent RNA-polymerase"/>
    <property type="match status" value="1"/>
</dbReference>
<evidence type="ECO:0000256" key="8">
    <source>
        <dbReference type="RuleBase" id="RU000434"/>
    </source>
</evidence>
<dbReference type="Gene3D" id="2.40.50.150">
    <property type="match status" value="1"/>
</dbReference>
<accession>A0A224AEP4</accession>
<dbReference type="GO" id="GO:0003899">
    <property type="term" value="F:DNA-directed RNA polymerase activity"/>
    <property type="evidence" value="ECO:0007669"/>
    <property type="project" value="UniProtKB-UniRule"/>
</dbReference>
<sequence length="1117" mass="125957">MVNNTFITKLPDFLEIQRSSFCWFLLKGLSYELNSLSPIIDVNVKRVKLKLYPQEFVLKPGRTTPICAKQNDSTYGVRIFLPAEVIYCDTESKYPTKKNRLEDIKEKVFIGQIPLMTSTGSFIVNGCERVIVNQIIRCPGLYYKAEFLNNNIVSTVTIIAQRGSWLKFEFDKNGYWVRIDKEKKISIFDFLEGLNINDEEILSGLKSIAPLLKYKKTQEILKRNNDPDLKNLIEKITDPNSYSLGIIGRLNLNRRLGLNISTRVHTLTIHDIFGIIDFFLSARSFVPDDIDDLRNRRIRAVGELITSQCEIGLNRLERNILERTNFSGSVRILPKTLVNARPIMSAIQEFFNSSQLSHYMDQTNLLSETANKRRISALGPGGLNADRVTVAARDIHPTQYGRLCPIETPEGQNVGLVSTLASYARINRNGFIQTPYFRVENGKILTQQPLIYLTAEQEENLKIAPADVKRDQDGYLVDDFIVTRFNQEFIITPSKLVDFISVSVIQIISVAASLIPFLEHDDANRALMGANMQRQAVPLLYPRKPIVGTGIESQVAFDSRLVNIATKPGIVKYVSSQQIDIKNIEGEKIAYKLIKYRPSNQDTCLNQRPLVWVGQSIKTGQVIADGPGTQSGELALGQNLTVAYMPWQGYNYEDAILVSDKLVYQNLFTSIHIEECETEVQQTKTGEQVITSDIPLVSEKNCKNLDENGIIKVGKYVYPGDILVGKITPKGEIDQLPEAKLLKAIFGFKTPDMRDSSLRVPGGLSGRVLDIKIFKKPKPGKVFGVGSKIRVFIAQISKLQVGDKIAGRHGNKGVISRILPHQDMPFLPDGTSVDIILNPLGVPSRMNVGQIFECLLGLAGDQLNKRFKILPFDEMYQNEASRILINQKLKDAAKKQNKPWLFSAYSPGKILLSDGRTGEKFDNPVLVGRSYILKLAHLVEDKIHARSTGPYSLITQQPVGGKSQNGGQRFGEMEVWALEAFGAAYTLQELLTIKSDDMQGRDDVLNSIVCGQEIPKSSIPESFKVLMRELNALGLDITTYKVMFENETNKNCLIKNEINLMQTYEEGIKAKIREEEKEREKEREAREMEDPEKIVSKIDAKQKKKYKKTKKQTEKKK</sequence>
<feature type="domain" description="RNA polymerase Rpb2" evidence="13">
    <location>
        <begin position="137"/>
        <end position="299"/>
    </location>
</feature>
<dbReference type="Gene3D" id="3.90.1800.10">
    <property type="entry name" value="RNA polymerase alpha subunit dimerisation domain"/>
    <property type="match status" value="1"/>
</dbReference>
<dbReference type="InterPro" id="IPR042107">
    <property type="entry name" value="DNA-dir_RNA_pol_bsu_ext_1_sf"/>
</dbReference>
<dbReference type="AlphaFoldDB" id="A0A224AEP4"/>
<feature type="compositionally biased region" description="Basic residues" evidence="10">
    <location>
        <begin position="1102"/>
        <end position="1117"/>
    </location>
</feature>
<dbReference type="InterPro" id="IPR014724">
    <property type="entry name" value="RNA_pol_RPB2_OB-fold"/>
</dbReference>
<comment type="catalytic activity">
    <reaction evidence="6 7 9">
        <text>RNA(n) + a ribonucleoside 5'-triphosphate = RNA(n+1) + diphosphate</text>
        <dbReference type="Rhea" id="RHEA:21248"/>
        <dbReference type="Rhea" id="RHEA-COMP:14527"/>
        <dbReference type="Rhea" id="RHEA-COMP:17342"/>
        <dbReference type="ChEBI" id="CHEBI:33019"/>
        <dbReference type="ChEBI" id="CHEBI:61557"/>
        <dbReference type="ChEBI" id="CHEBI:140395"/>
        <dbReference type="EC" id="2.7.7.6"/>
    </reaction>
</comment>
<dbReference type="GO" id="GO:0003677">
    <property type="term" value="F:DNA binding"/>
    <property type="evidence" value="ECO:0007669"/>
    <property type="project" value="UniProtKB-UniRule"/>
</dbReference>
<evidence type="ECO:0000256" key="7">
    <source>
        <dbReference type="HAMAP-Rule" id="MF_01321"/>
    </source>
</evidence>
<evidence type="ECO:0000259" key="11">
    <source>
        <dbReference type="Pfam" id="PF00562"/>
    </source>
</evidence>